<dbReference type="Proteomes" id="UP000321514">
    <property type="component" value="Unassembled WGS sequence"/>
</dbReference>
<name>A0A511T9F9_MYXFU</name>
<comment type="caution">
    <text evidence="3">The sequence shown here is derived from an EMBL/GenBank/DDBJ whole genome shotgun (WGS) entry which is preliminary data.</text>
</comment>
<gene>
    <name evidence="3" type="ORF">MFU01_48950</name>
    <name evidence="4" type="ORF">SAMN05443572_107236</name>
</gene>
<reference evidence="3 6" key="2">
    <citation type="submission" date="2019-07" db="EMBL/GenBank/DDBJ databases">
        <title>Whole genome shotgun sequence of Myxococcus fulvus NBRC 100333.</title>
        <authorList>
            <person name="Hosoyama A."/>
            <person name="Uohara A."/>
            <person name="Ohji S."/>
            <person name="Ichikawa N."/>
        </authorList>
    </citation>
    <scope>NUCLEOTIDE SEQUENCE [LARGE SCALE GENOMIC DNA]</scope>
    <source>
        <strain evidence="3 6">NBRC 100333</strain>
    </source>
</reference>
<evidence type="ECO:0000256" key="2">
    <source>
        <dbReference type="SAM" id="SignalP"/>
    </source>
</evidence>
<dbReference type="EMBL" id="FOIB01000007">
    <property type="protein sequence ID" value="SEU26298.1"/>
    <property type="molecule type" value="Genomic_DNA"/>
</dbReference>
<sequence>MVRWGLVLFTAVTLASPGALAQVVKKKRAVPAQVVAPKAKAKPKTAKAREAKSKKSATPKEAPKQLVVLTVEGDRGGKVRAQLESALRRAKPVKVASLKQYATLGKKEGLKGNTLFTDAPLARVAPKMKLDAAVTGTVSGSSLTVRVLDASGAVLGDQDVKLTRGRLAPADVKLAVAAVVDALSGATRPFEAPVTPSEPLAPVEPVTPPTPVAEAPRTPTPPPEKPLETPKPLEPVAERPVESPKPLEPESPKPAPKAPEMVAIGPQPKDGPPPMDEEPESHTTTAPFLEVELDTGSGGTVGEEPPRPPLARLTLGGTTTWRKYCTRPGVKSCGEFDRKPEEEQIGDRSDYESSVPYLGISAELELLPFARRPSALRGLGAVLGYRRGYASTNVTLFNDVGQSATREVVATDSVLTAQAMYRYFFGFGSSRQLLGYAGVKAGLLTRAFDVEEDPESPLSSTHRLYPAVGLEVSVPLLRQVRLEAAGQLFISPKPGQGFDDEGGALDLEVSDYGTSVSTFGWEAELGVAGELWGPFGYQVRFKLSHYKDTFSGPGARIGWDNGGVAEDTYSSIHWGLTASY</sequence>
<keyword evidence="2" id="KW-0732">Signal</keyword>
<reference evidence="4 5" key="1">
    <citation type="submission" date="2016-10" db="EMBL/GenBank/DDBJ databases">
        <authorList>
            <person name="Varghese N."/>
            <person name="Submissions S."/>
        </authorList>
    </citation>
    <scope>NUCLEOTIDE SEQUENCE [LARGE SCALE GENOMIC DNA]</scope>
    <source>
        <strain evidence="4 5">DSM 16525</strain>
    </source>
</reference>
<evidence type="ECO:0000313" key="4">
    <source>
        <dbReference type="EMBL" id="SEU26298.1"/>
    </source>
</evidence>
<feature type="signal peptide" evidence="2">
    <location>
        <begin position="1"/>
        <end position="21"/>
    </location>
</feature>
<evidence type="ECO:0000313" key="6">
    <source>
        <dbReference type="Proteomes" id="UP000321514"/>
    </source>
</evidence>
<feature type="region of interest" description="Disordered" evidence="1">
    <location>
        <begin position="33"/>
        <end position="64"/>
    </location>
</feature>
<feature type="region of interest" description="Disordered" evidence="1">
    <location>
        <begin position="189"/>
        <end position="283"/>
    </location>
</feature>
<evidence type="ECO:0000313" key="3">
    <source>
        <dbReference type="EMBL" id="GEN09858.1"/>
    </source>
</evidence>
<dbReference type="EMBL" id="BJXR01000036">
    <property type="protein sequence ID" value="GEN09858.1"/>
    <property type="molecule type" value="Genomic_DNA"/>
</dbReference>
<dbReference type="Proteomes" id="UP000183760">
    <property type="component" value="Unassembled WGS sequence"/>
</dbReference>
<accession>A0A511T9F9</accession>
<organism evidence="3 6">
    <name type="scientific">Myxococcus fulvus</name>
    <dbReference type="NCBI Taxonomy" id="33"/>
    <lineage>
        <taxon>Bacteria</taxon>
        <taxon>Pseudomonadati</taxon>
        <taxon>Myxococcota</taxon>
        <taxon>Myxococcia</taxon>
        <taxon>Myxococcales</taxon>
        <taxon>Cystobacterineae</taxon>
        <taxon>Myxococcaceae</taxon>
        <taxon>Myxococcus</taxon>
    </lineage>
</organism>
<feature type="chain" id="PRO_5023040165" description="Outer membrane protein beta-barrel domain-containing protein" evidence="2">
    <location>
        <begin position="22"/>
        <end position="580"/>
    </location>
</feature>
<keyword evidence="5" id="KW-1185">Reference proteome</keyword>
<protein>
    <recommendedName>
        <fullName evidence="7">Outer membrane protein beta-barrel domain-containing protein</fullName>
    </recommendedName>
</protein>
<feature type="compositionally biased region" description="Basic and acidic residues" evidence="1">
    <location>
        <begin position="236"/>
        <end position="251"/>
    </location>
</feature>
<proteinExistence type="predicted"/>
<evidence type="ECO:0000256" key="1">
    <source>
        <dbReference type="SAM" id="MobiDB-lite"/>
    </source>
</evidence>
<dbReference type="STRING" id="1334629.MFUL124B02_20585"/>
<dbReference type="AlphaFoldDB" id="A0A511T9F9"/>
<evidence type="ECO:0000313" key="5">
    <source>
        <dbReference type="Proteomes" id="UP000183760"/>
    </source>
</evidence>
<evidence type="ECO:0008006" key="7">
    <source>
        <dbReference type="Google" id="ProtNLM"/>
    </source>
</evidence>